<protein>
    <submittedName>
        <fullName evidence="3">AsmA family protein</fullName>
    </submittedName>
</protein>
<dbReference type="Proteomes" id="UP000317155">
    <property type="component" value="Unassembled WGS sequence"/>
</dbReference>
<evidence type="ECO:0000256" key="2">
    <source>
        <dbReference type="SAM" id="Phobius"/>
    </source>
</evidence>
<dbReference type="PANTHER" id="PTHR30441">
    <property type="entry name" value="DUF748 DOMAIN-CONTAINING PROTEIN"/>
    <property type="match status" value="1"/>
</dbReference>
<sequence>MNCSYLLEERMTRRGKWWGIFVIVLVLLAVGLTLLAKTLITPERIKAHLLPLAKEALAREVTLGDVKIGLFSGIRLDDLVIFEKAGDEPLIRADQAVLRYQFWPLLQGQVVVDEVRLENPRITLIRLADGSFNISDWLQTTDDSDAAVEPSPSPVSADRDEGQAIDLLVSRLAVGGGEMSFVDYQINAQAPYRYQIDNLNVEATDISLEQAFPFSVKARLNGAEFSVDGKLNPKDRAGQAAIQLSDLDLTAFLPYFREHLPGHLGSLKLDLTLSVAAQEQSLSSSGNLTLRDIAVNLNALPKAPIAQARLAVDYDLLYETSAGILAVNRMRVDLNGIPLDLQGELTGLDKKTPQADLQLSLTDLELRSALNALPAGLVSSLQAFDPAGFVTARVELAGPVDNPQGLLQRGDFQLTNLQGAAAGLRPVLNGRLQLQGQELTAEKLQLALGEDSALIDLQIPDIFAETIAITSSVTADRFRVDPLLETKKPAEAEVSKASPPDSPPAQVSQEVGPFDLPIKADGEMRIKQAIYQGMPIDNLLLLYRLDKNLLTVETLSGQVAGGTFKQSGTVDLSRKGLAYQGRVELSSLALDTLTRLFAPRAQGTVLGALSLATDFQGRGTQAATLREHLTAEGDFSFVNGRLTASPLTQGFADLLRLAELKDLSFKDGSGNYRIRQGQLHLNGKMSGQDLHLTPTGTIGLDGGLNLDLAARLSPHLSAKLDKKGKVAGYFSDEQGWTRIPLTLGGTLERPRFVFDSRALKEQAGEELRQKLEEKVMEKLDPSGTSGEKLEPAKQLMKDALQGLFGR</sequence>
<evidence type="ECO:0000313" key="3">
    <source>
        <dbReference type="EMBL" id="TRO83858.1"/>
    </source>
</evidence>
<evidence type="ECO:0000256" key="1">
    <source>
        <dbReference type="SAM" id="MobiDB-lite"/>
    </source>
</evidence>
<dbReference type="InterPro" id="IPR052894">
    <property type="entry name" value="AsmA-related"/>
</dbReference>
<gene>
    <name evidence="3" type="ORF">FL622_01370</name>
</gene>
<keyword evidence="2" id="KW-0472">Membrane</keyword>
<dbReference type="EMBL" id="VJVV01000001">
    <property type="protein sequence ID" value="TRO83858.1"/>
    <property type="molecule type" value="Genomic_DNA"/>
</dbReference>
<organism evidence="3 4">
    <name type="scientific">Trichloromonas acetexigens</name>
    <dbReference type="NCBI Taxonomy" id="38815"/>
    <lineage>
        <taxon>Bacteria</taxon>
        <taxon>Pseudomonadati</taxon>
        <taxon>Thermodesulfobacteriota</taxon>
        <taxon>Desulfuromonadia</taxon>
        <taxon>Desulfuromonadales</taxon>
        <taxon>Trichloromonadaceae</taxon>
        <taxon>Trichloromonas</taxon>
    </lineage>
</organism>
<accession>A0A550JKV9</accession>
<evidence type="ECO:0000313" key="4">
    <source>
        <dbReference type="Proteomes" id="UP000317155"/>
    </source>
</evidence>
<feature type="region of interest" description="Disordered" evidence="1">
    <location>
        <begin position="489"/>
        <end position="512"/>
    </location>
</feature>
<proteinExistence type="predicted"/>
<dbReference type="PANTHER" id="PTHR30441:SF8">
    <property type="entry name" value="DUF748 DOMAIN-CONTAINING PROTEIN"/>
    <property type="match status" value="1"/>
</dbReference>
<name>A0A550JKV9_9BACT</name>
<keyword evidence="4" id="KW-1185">Reference proteome</keyword>
<dbReference type="GO" id="GO:0005886">
    <property type="term" value="C:plasma membrane"/>
    <property type="evidence" value="ECO:0007669"/>
    <property type="project" value="TreeGrafter"/>
</dbReference>
<keyword evidence="2" id="KW-1133">Transmembrane helix</keyword>
<dbReference type="Pfam" id="PF05359">
    <property type="entry name" value="DUF748"/>
    <property type="match status" value="1"/>
</dbReference>
<dbReference type="GO" id="GO:0090313">
    <property type="term" value="P:regulation of protein targeting to membrane"/>
    <property type="evidence" value="ECO:0007669"/>
    <property type="project" value="TreeGrafter"/>
</dbReference>
<dbReference type="InterPro" id="IPR008023">
    <property type="entry name" value="DUF748"/>
</dbReference>
<reference evidence="3 4" key="1">
    <citation type="submission" date="2019-07" db="EMBL/GenBank/DDBJ databases">
        <title>Insights of Desulfuromonas acetexigens electromicrobiology.</title>
        <authorList>
            <person name="Katuri K."/>
            <person name="Sapireddy V."/>
            <person name="Shaw D.R."/>
            <person name="Saikaly P."/>
        </authorList>
    </citation>
    <scope>NUCLEOTIDE SEQUENCE [LARGE SCALE GENOMIC DNA]</scope>
    <source>
        <strain evidence="3 4">2873</strain>
    </source>
</reference>
<comment type="caution">
    <text evidence="3">The sequence shown here is derived from an EMBL/GenBank/DDBJ whole genome shotgun (WGS) entry which is preliminary data.</text>
</comment>
<dbReference type="OrthoDB" id="9766390at2"/>
<dbReference type="AlphaFoldDB" id="A0A550JKV9"/>
<keyword evidence="2" id="KW-0812">Transmembrane</keyword>
<feature type="transmembrane region" description="Helical" evidence="2">
    <location>
        <begin position="17"/>
        <end position="36"/>
    </location>
</feature>